<name>A0A0J8U7G2_9MYCO</name>
<dbReference type="InterPro" id="IPR036397">
    <property type="entry name" value="RNaseH_sf"/>
</dbReference>
<dbReference type="Proteomes" id="UP000037594">
    <property type="component" value="Unassembled WGS sequence"/>
</dbReference>
<dbReference type="InterPro" id="IPR013520">
    <property type="entry name" value="Ribonucl_H"/>
</dbReference>
<organism evidence="2 3">
    <name type="scientific">Mycolicibacterium conceptionense</name>
    <dbReference type="NCBI Taxonomy" id="451644"/>
    <lineage>
        <taxon>Bacteria</taxon>
        <taxon>Bacillati</taxon>
        <taxon>Actinomycetota</taxon>
        <taxon>Actinomycetes</taxon>
        <taxon>Mycobacteriales</taxon>
        <taxon>Mycobacteriaceae</taxon>
        <taxon>Mycolicibacterium</taxon>
    </lineage>
</organism>
<dbReference type="EMBL" id="LFOD01000021">
    <property type="protein sequence ID" value="KMV16360.1"/>
    <property type="molecule type" value="Genomic_DNA"/>
</dbReference>
<dbReference type="Gene3D" id="3.30.420.10">
    <property type="entry name" value="Ribonuclease H-like superfamily/Ribonuclease H"/>
    <property type="match status" value="1"/>
</dbReference>
<gene>
    <name evidence="2" type="ORF">ACT17_20565</name>
</gene>
<dbReference type="SUPFAM" id="SSF53098">
    <property type="entry name" value="Ribonuclease H-like"/>
    <property type="match status" value="1"/>
</dbReference>
<evidence type="ECO:0000313" key="3">
    <source>
        <dbReference type="Proteomes" id="UP000037594"/>
    </source>
</evidence>
<feature type="domain" description="Exonuclease" evidence="1">
    <location>
        <begin position="3"/>
        <end position="182"/>
    </location>
</feature>
<dbReference type="InterPro" id="IPR012337">
    <property type="entry name" value="RNaseH-like_sf"/>
</dbReference>
<dbReference type="SMART" id="SM00479">
    <property type="entry name" value="EXOIII"/>
    <property type="match status" value="1"/>
</dbReference>
<reference evidence="2 3" key="1">
    <citation type="submission" date="2015-06" db="EMBL/GenBank/DDBJ databases">
        <title>Genome sequence of Mycobacterium conceptionense strain MLE.</title>
        <authorList>
            <person name="Greninger A.L."/>
            <person name="Cunningham G."/>
            <person name="Chiu C.Y."/>
            <person name="Miller S."/>
        </authorList>
    </citation>
    <scope>NUCLEOTIDE SEQUENCE [LARGE SCALE GENOMIC DNA]</scope>
    <source>
        <strain evidence="2 3">MLE</strain>
    </source>
</reference>
<evidence type="ECO:0000313" key="2">
    <source>
        <dbReference type="EMBL" id="KMV16360.1"/>
    </source>
</evidence>
<sequence length="182" mass="20233">MRDLCILDTETLGTSNTAPTWEFAAVRRFADGSPDDSTEFFIRHDPSLADPDLPESFLADYRDRYTADDALDEQSAAAMIHLVTRGAELVICNTVFDEPRLAAFLRSNGIEPEWHYHPWDIASVALGFVCGRDGSPPTFPWKSDQLADAAGVPTAEYRRHTAMGDVLWTLAQWDSIVGRNVS</sequence>
<proteinExistence type="predicted"/>
<comment type="caution">
    <text evidence="2">The sequence shown here is derived from an EMBL/GenBank/DDBJ whole genome shotgun (WGS) entry which is preliminary data.</text>
</comment>
<dbReference type="GO" id="GO:0003676">
    <property type="term" value="F:nucleic acid binding"/>
    <property type="evidence" value="ECO:0007669"/>
    <property type="project" value="InterPro"/>
</dbReference>
<dbReference type="GO" id="GO:0004527">
    <property type="term" value="F:exonuclease activity"/>
    <property type="evidence" value="ECO:0007669"/>
    <property type="project" value="UniProtKB-ARBA"/>
</dbReference>
<dbReference type="AlphaFoldDB" id="A0A0J8U7G2"/>
<protein>
    <recommendedName>
        <fullName evidence="1">Exonuclease domain-containing protein</fullName>
    </recommendedName>
</protein>
<accession>A0A0J8U7G2</accession>
<dbReference type="PATRIC" id="fig|451644.5.peg.4250"/>
<evidence type="ECO:0000259" key="1">
    <source>
        <dbReference type="SMART" id="SM00479"/>
    </source>
</evidence>